<feature type="signal peptide" evidence="1">
    <location>
        <begin position="1"/>
        <end position="25"/>
    </location>
</feature>
<sequence length="332" mass="37561">MNTNMNANKLIVMLLPLIISSTVLAQVAYRYEGFIEVSQAKKLPITVKLTVQGSQFTGSYYYTNNGEPLNLAGTIIQQANKQFELRETNAKNSVTGYFIGNWDEKESIISGKWQTLDRKKTYKFVWKKVTPIPYDIISKSEIKEQSKGSSKAVKSYTIPQIKNHPDANLQNKFNQAMAALKPEMSIDDTEIGNNLYTNITTTVISATDEFVSYQTVRSQTGESTTTQDLYAFATFDLKKGDVIYLSDILKPGINADKWLAPHKEKWVKETAIDYEGSWSLVLTDNTLQMMFTDMGNSINYDVLTYQPIILLYSQIKDDINPDSALGRWLAKK</sequence>
<keyword evidence="1" id="KW-0732">Signal</keyword>
<proteinExistence type="predicted"/>
<reference evidence="2 3" key="1">
    <citation type="submission" date="2016-10" db="EMBL/GenBank/DDBJ databases">
        <authorList>
            <person name="de Groot N.N."/>
        </authorList>
    </citation>
    <scope>NUCLEOTIDE SEQUENCE [LARGE SCALE GENOMIC DNA]</scope>
    <source>
        <strain>GEY</strain>
        <strain evidence="3">DSM 9560</strain>
    </source>
</reference>
<protein>
    <recommendedName>
        <fullName evidence="4">DUF3298 domain-containing protein</fullName>
    </recommendedName>
</protein>
<evidence type="ECO:0008006" key="4">
    <source>
        <dbReference type="Google" id="ProtNLM"/>
    </source>
</evidence>
<accession>A0A1I2IG00</accession>
<keyword evidence="3" id="KW-1185">Reference proteome</keyword>
<name>A0A1I2IG00_9BACT</name>
<dbReference type="Proteomes" id="UP000199513">
    <property type="component" value="Unassembled WGS sequence"/>
</dbReference>
<dbReference type="STRING" id="1003.SAMN04488541_103217"/>
<dbReference type="EMBL" id="FONY01000032">
    <property type="protein sequence ID" value="SFF41302.1"/>
    <property type="molecule type" value="Genomic_DNA"/>
</dbReference>
<evidence type="ECO:0000313" key="3">
    <source>
        <dbReference type="Proteomes" id="UP000199513"/>
    </source>
</evidence>
<dbReference type="AlphaFoldDB" id="A0A1I2IG00"/>
<gene>
    <name evidence="2" type="ORF">SAMN04488541_103217</name>
</gene>
<dbReference type="RefSeq" id="WP_143090960.1">
    <property type="nucleotide sequence ID" value="NZ_FONY01000032.1"/>
</dbReference>
<feature type="chain" id="PRO_5011521042" description="DUF3298 domain-containing protein" evidence="1">
    <location>
        <begin position="26"/>
        <end position="332"/>
    </location>
</feature>
<organism evidence="2 3">
    <name type="scientific">Thermoflexibacter ruber</name>
    <dbReference type="NCBI Taxonomy" id="1003"/>
    <lineage>
        <taxon>Bacteria</taxon>
        <taxon>Pseudomonadati</taxon>
        <taxon>Bacteroidota</taxon>
        <taxon>Cytophagia</taxon>
        <taxon>Cytophagales</taxon>
        <taxon>Thermoflexibacteraceae</taxon>
        <taxon>Thermoflexibacter</taxon>
    </lineage>
</organism>
<evidence type="ECO:0000313" key="2">
    <source>
        <dbReference type="EMBL" id="SFF41302.1"/>
    </source>
</evidence>
<dbReference type="OrthoDB" id="868211at2"/>
<evidence type="ECO:0000256" key="1">
    <source>
        <dbReference type="SAM" id="SignalP"/>
    </source>
</evidence>